<dbReference type="OrthoDB" id="2996783at2759"/>
<sequence>MFAALQETFLERSVKIMAMTTSNRPSESKDETYVPHQEWVRDVDDISKGVKSIGFPIATDEDGTRSHLYNVLDENDVENLNVDDEVTTGLAFKSRTLFLIGPLFKGKHYIRAVFNYPAAVGFNTAEVVRVIDALQTADQERIRTPANWVPGGDVVVHPDMTDDEANEKFPNFITVKPYLRLAERPAGKLRVQGLMFRKGNLETFVTGRTLQTRWNTGDRRCS</sequence>
<dbReference type="STRING" id="1081105.A0A167EBN9"/>
<name>A0A167EBN9_METRR</name>
<dbReference type="SUPFAM" id="SSF52833">
    <property type="entry name" value="Thioredoxin-like"/>
    <property type="match status" value="1"/>
</dbReference>
<reference evidence="4 5" key="1">
    <citation type="journal article" date="2016" name="Genome Biol. Evol.">
        <title>Divergent and convergent evolution of fungal pathogenicity.</title>
        <authorList>
            <person name="Shang Y."/>
            <person name="Xiao G."/>
            <person name="Zheng P."/>
            <person name="Cen K."/>
            <person name="Zhan S."/>
            <person name="Wang C."/>
        </authorList>
    </citation>
    <scope>NUCLEOTIDE SEQUENCE [LARGE SCALE GENOMIC DNA]</scope>
    <source>
        <strain evidence="4 5">RCEF 4871</strain>
    </source>
</reference>
<dbReference type="InterPro" id="IPR036249">
    <property type="entry name" value="Thioredoxin-like_sf"/>
</dbReference>
<feature type="domain" description="Peroxiredoxin C-terminal" evidence="3">
    <location>
        <begin position="133"/>
        <end position="169"/>
    </location>
</feature>
<gene>
    <name evidence="4" type="ORF">NOR_04219</name>
</gene>
<keyword evidence="5" id="KW-1185">Reference proteome</keyword>
<evidence type="ECO:0000313" key="5">
    <source>
        <dbReference type="Proteomes" id="UP000243498"/>
    </source>
</evidence>
<dbReference type="PIRSF" id="PIRSF000239">
    <property type="entry name" value="AHPC"/>
    <property type="match status" value="1"/>
</dbReference>
<keyword evidence="2" id="KW-0676">Redox-active center</keyword>
<keyword evidence="2" id="KW-0049">Antioxidant</keyword>
<dbReference type="AlphaFoldDB" id="A0A167EBN9"/>
<dbReference type="InterPro" id="IPR019479">
    <property type="entry name" value="Peroxiredoxin_C"/>
</dbReference>
<dbReference type="Pfam" id="PF10417">
    <property type="entry name" value="1-cysPrx_C"/>
    <property type="match status" value="1"/>
</dbReference>
<keyword evidence="1 2" id="KW-0560">Oxidoreductase</keyword>
<organism evidence="4 5">
    <name type="scientific">Metarhizium rileyi (strain RCEF 4871)</name>
    <name type="common">Nomuraea rileyi</name>
    <dbReference type="NCBI Taxonomy" id="1649241"/>
    <lineage>
        <taxon>Eukaryota</taxon>
        <taxon>Fungi</taxon>
        <taxon>Dikarya</taxon>
        <taxon>Ascomycota</taxon>
        <taxon>Pezizomycotina</taxon>
        <taxon>Sordariomycetes</taxon>
        <taxon>Hypocreomycetidae</taxon>
        <taxon>Hypocreales</taxon>
        <taxon>Clavicipitaceae</taxon>
        <taxon>Metarhizium</taxon>
    </lineage>
</organism>
<dbReference type="Gene3D" id="3.30.1020.10">
    <property type="entry name" value="Antioxidant, Horf6, Chain A, domain2"/>
    <property type="match status" value="1"/>
</dbReference>
<comment type="caution">
    <text evidence="4">The sequence shown here is derived from an EMBL/GenBank/DDBJ whole genome shotgun (WGS) entry which is preliminary data.</text>
</comment>
<accession>A0A167EBN9</accession>
<evidence type="ECO:0000313" key="4">
    <source>
        <dbReference type="EMBL" id="OAA43644.1"/>
    </source>
</evidence>
<dbReference type="Proteomes" id="UP000243498">
    <property type="component" value="Unassembled WGS sequence"/>
</dbReference>
<dbReference type="Gene3D" id="3.40.30.10">
    <property type="entry name" value="Glutaredoxin"/>
    <property type="match status" value="1"/>
</dbReference>
<evidence type="ECO:0000256" key="2">
    <source>
        <dbReference type="PIRNR" id="PIRNR000239"/>
    </source>
</evidence>
<proteinExistence type="inferred from homology"/>
<comment type="similarity">
    <text evidence="2">Belongs to the peroxiredoxin family.</text>
</comment>
<dbReference type="InterPro" id="IPR024706">
    <property type="entry name" value="Peroxiredoxin_AhpC-typ"/>
</dbReference>
<dbReference type="EMBL" id="AZHC01000011">
    <property type="protein sequence ID" value="OAA43644.1"/>
    <property type="molecule type" value="Genomic_DNA"/>
</dbReference>
<keyword evidence="2" id="KW-0575">Peroxidase</keyword>
<evidence type="ECO:0000259" key="3">
    <source>
        <dbReference type="Pfam" id="PF10417"/>
    </source>
</evidence>
<evidence type="ECO:0000256" key="1">
    <source>
        <dbReference type="ARBA" id="ARBA00023002"/>
    </source>
</evidence>
<dbReference type="GO" id="GO:0051920">
    <property type="term" value="F:peroxiredoxin activity"/>
    <property type="evidence" value="ECO:0007669"/>
    <property type="project" value="InterPro"/>
</dbReference>
<protein>
    <submittedName>
        <fullName evidence="4">Thioredoxin-like fold protein</fullName>
    </submittedName>
</protein>
<comment type="function">
    <text evidence="2">Thiol-specific peroxidase that catalyzes the reduction of hydrogen peroxide and organic hydroperoxides to water and alcohols, respectively.</text>
</comment>